<dbReference type="Proteomes" id="UP000041254">
    <property type="component" value="Unassembled WGS sequence"/>
</dbReference>
<feature type="compositionally biased region" description="Basic and acidic residues" evidence="3">
    <location>
        <begin position="88"/>
        <end position="98"/>
    </location>
</feature>
<keyword evidence="5" id="KW-1185">Reference proteome</keyword>
<keyword evidence="1" id="KW-0677">Repeat</keyword>
<keyword evidence="2" id="KW-0040">ANK repeat</keyword>
<dbReference type="VEuPathDB" id="CryptoDB:Vbra_13056"/>
<feature type="compositionally biased region" description="Low complexity" evidence="3">
    <location>
        <begin position="122"/>
        <end position="137"/>
    </location>
</feature>
<reference evidence="4 5" key="1">
    <citation type="submission" date="2014-11" db="EMBL/GenBank/DDBJ databases">
        <authorList>
            <person name="Zhu J."/>
            <person name="Qi W."/>
            <person name="Song R."/>
        </authorList>
    </citation>
    <scope>NUCLEOTIDE SEQUENCE [LARGE SCALE GENOMIC DNA]</scope>
</reference>
<protein>
    <submittedName>
        <fullName evidence="4">Uncharacterized protein</fullName>
    </submittedName>
</protein>
<dbReference type="AlphaFoldDB" id="A0A0G4ESQ2"/>
<feature type="compositionally biased region" description="Basic and acidic residues" evidence="3">
    <location>
        <begin position="19"/>
        <end position="43"/>
    </location>
</feature>
<feature type="region of interest" description="Disordered" evidence="3">
    <location>
        <begin position="1"/>
        <end position="182"/>
    </location>
</feature>
<feature type="compositionally biased region" description="Acidic residues" evidence="3">
    <location>
        <begin position="8"/>
        <end position="18"/>
    </location>
</feature>
<evidence type="ECO:0000256" key="2">
    <source>
        <dbReference type="ARBA" id="ARBA00023043"/>
    </source>
</evidence>
<dbReference type="SUPFAM" id="SSF48403">
    <property type="entry name" value="Ankyrin repeat"/>
    <property type="match status" value="1"/>
</dbReference>
<dbReference type="InParanoid" id="A0A0G4ESQ2"/>
<dbReference type="PANTHER" id="PTHR24189">
    <property type="entry name" value="MYOTROPHIN"/>
    <property type="match status" value="1"/>
</dbReference>
<sequence length="742" mass="80105">MASAGPADGDDGDEDDLERAEQRGGGDERRPVDVEEHQEDRAGDGAVSNVVMRQRNNASMTKPSHMPSPVIHLTASVAGVVKRAGSPLEREEHKRARGDGQTNQPAAKLPNGQQPQNPPAALPAAAGVGVPSSTGLRPPQPPRLGGGVSSGVGGAGVGASGGQQGSEQDRQDRGPPLPPGWKSLKEEVVDARFPCGTSVASSRLSKAIIRRTVTDAQQMTDMIQQQGADPNVETLLRAAGSTGGYWTCPLMSLCIDNLTDNSVPSIWAADGDDYCPVVLPMWEDTTLQLAIMKALIERGADINAGRGFSRPIRVAIASCNRAAFGLLMGQPGIQLRGRRVMELPFTLPTDQPTEAHEATLLSIYRQLIQRDSTLATETDANHGTSPLHWAALTPPVWSQQFIESYIGLLITNGADITATGILGWTPLHRVANWGFHCVAASLCRRLPAADINRGLPNLSTLTPLTVAAKRLDDDTQRLQDNNTGQAERDRLSIRIPRIRTTIRVLLQAGADIALMPTATERHHRRRQLVLPEYATVLNEMPDDVMAAVNAALRPQREMADALTEALHNATAQRLKAAFLSFDPSRRSVPPPPLPPHVDPEPSWQDDYMPFANQDMSAIAWRVASSFVNPSVLEQSPRPVQNVTEVGRRVNTAMARFVRAAASLQVVGNKEVVGGTTNVGGERVRVPQLQCFAVRGHRLLELREVVQRAILDEAARYDGLPASIDNGFTKDVAAVDWQQLAWS</sequence>
<dbReference type="InterPro" id="IPR036770">
    <property type="entry name" value="Ankyrin_rpt-contain_sf"/>
</dbReference>
<evidence type="ECO:0000313" key="5">
    <source>
        <dbReference type="Proteomes" id="UP000041254"/>
    </source>
</evidence>
<evidence type="ECO:0000313" key="4">
    <source>
        <dbReference type="EMBL" id="CEM01123.1"/>
    </source>
</evidence>
<dbReference type="InterPro" id="IPR050745">
    <property type="entry name" value="Multifunctional_regulatory"/>
</dbReference>
<evidence type="ECO:0000256" key="1">
    <source>
        <dbReference type="ARBA" id="ARBA00022737"/>
    </source>
</evidence>
<accession>A0A0G4ESQ2</accession>
<name>A0A0G4ESQ2_VITBC</name>
<proteinExistence type="predicted"/>
<dbReference type="PhylomeDB" id="A0A0G4ESQ2"/>
<gene>
    <name evidence="4" type="ORF">Vbra_13056</name>
</gene>
<dbReference type="EMBL" id="CDMY01000305">
    <property type="protein sequence ID" value="CEM01123.1"/>
    <property type="molecule type" value="Genomic_DNA"/>
</dbReference>
<dbReference type="PANTHER" id="PTHR24189:SF50">
    <property type="entry name" value="ANKYRIN REPEAT AND SOCS BOX PROTEIN 2"/>
    <property type="match status" value="1"/>
</dbReference>
<evidence type="ECO:0000256" key="3">
    <source>
        <dbReference type="SAM" id="MobiDB-lite"/>
    </source>
</evidence>
<organism evidence="4 5">
    <name type="scientific">Vitrella brassicaformis (strain CCMP3155)</name>
    <dbReference type="NCBI Taxonomy" id="1169540"/>
    <lineage>
        <taxon>Eukaryota</taxon>
        <taxon>Sar</taxon>
        <taxon>Alveolata</taxon>
        <taxon>Colpodellida</taxon>
        <taxon>Vitrellaceae</taxon>
        <taxon>Vitrella</taxon>
    </lineage>
</organism>
<feature type="compositionally biased region" description="Gly residues" evidence="3">
    <location>
        <begin position="144"/>
        <end position="164"/>
    </location>
</feature>
<dbReference type="Gene3D" id="1.25.40.20">
    <property type="entry name" value="Ankyrin repeat-containing domain"/>
    <property type="match status" value="1"/>
</dbReference>